<organism evidence="5 6">
    <name type="scientific">Diaporthe australafricana</name>
    <dbReference type="NCBI Taxonomy" id="127596"/>
    <lineage>
        <taxon>Eukaryota</taxon>
        <taxon>Fungi</taxon>
        <taxon>Dikarya</taxon>
        <taxon>Ascomycota</taxon>
        <taxon>Pezizomycotina</taxon>
        <taxon>Sordariomycetes</taxon>
        <taxon>Sordariomycetidae</taxon>
        <taxon>Diaporthales</taxon>
        <taxon>Diaporthaceae</taxon>
        <taxon>Diaporthe</taxon>
    </lineage>
</organism>
<evidence type="ECO:0000313" key="5">
    <source>
        <dbReference type="EMBL" id="KAL1867335.1"/>
    </source>
</evidence>
<keyword evidence="3" id="KW-0732">Signal</keyword>
<comment type="caution">
    <text evidence="5">The sequence shown here is derived from an EMBL/GenBank/DDBJ whole genome shotgun (WGS) entry which is preliminary data.</text>
</comment>
<reference evidence="5 6" key="1">
    <citation type="journal article" date="2024" name="IMA Fungus">
        <title>IMA Genome - F19 : A genome assembly and annotation guide to empower mycologists, including annotated draft genome sequences of Ceratocystis pirilliformis, Diaporthe australafricana, Fusarium ophioides, Paecilomyces lecythidis, and Sporothrix stenoceras.</title>
        <authorList>
            <person name="Aylward J."/>
            <person name="Wilson A.M."/>
            <person name="Visagie C.M."/>
            <person name="Spraker J."/>
            <person name="Barnes I."/>
            <person name="Buitendag C."/>
            <person name="Ceriani C."/>
            <person name="Del Mar Angel L."/>
            <person name="du Plessis D."/>
            <person name="Fuchs T."/>
            <person name="Gasser K."/>
            <person name="Kramer D."/>
            <person name="Li W."/>
            <person name="Munsamy K."/>
            <person name="Piso A."/>
            <person name="Price J.L."/>
            <person name="Sonnekus B."/>
            <person name="Thomas C."/>
            <person name="van der Nest A."/>
            <person name="van Dijk A."/>
            <person name="van Heerden A."/>
            <person name="van Vuuren N."/>
            <person name="Yilmaz N."/>
            <person name="Duong T.A."/>
            <person name="van der Merwe N.A."/>
            <person name="Wingfield M.J."/>
            <person name="Wingfield B.D."/>
        </authorList>
    </citation>
    <scope>NUCLEOTIDE SEQUENCE [LARGE SCALE GENOMIC DNA]</scope>
    <source>
        <strain evidence="5 6">CMW 18300</strain>
    </source>
</reference>
<dbReference type="Proteomes" id="UP001583177">
    <property type="component" value="Unassembled WGS sequence"/>
</dbReference>
<feature type="domain" description="Carboxylesterase type B" evidence="4">
    <location>
        <begin position="26"/>
        <end position="84"/>
    </location>
</feature>
<dbReference type="InterPro" id="IPR050654">
    <property type="entry name" value="AChE-related_enzymes"/>
</dbReference>
<evidence type="ECO:0000313" key="6">
    <source>
        <dbReference type="Proteomes" id="UP001583177"/>
    </source>
</evidence>
<evidence type="ECO:0000256" key="1">
    <source>
        <dbReference type="ARBA" id="ARBA00005964"/>
    </source>
</evidence>
<protein>
    <recommendedName>
        <fullName evidence="3">Carboxylic ester hydrolase</fullName>
        <ecNumber evidence="3">3.1.1.-</ecNumber>
    </recommendedName>
</protein>
<name>A0ABR3WUM1_9PEZI</name>
<feature type="signal peptide" evidence="3">
    <location>
        <begin position="1"/>
        <end position="22"/>
    </location>
</feature>
<evidence type="ECO:0000259" key="4">
    <source>
        <dbReference type="Pfam" id="PF00135"/>
    </source>
</evidence>
<sequence length="436" mass="47575">MTRISSILAKGLVASHAAVVAGLSTLKVDTSSGEVVGMINGSTPAVAQFMGIPFAEPPLDSLRFLPPQPKLREQETINATFTRPVQLDPKNYRNNIFGFPNARYLADNGTNVNMGLLDQRTALEWTRDNIGAFGGDASCIVIWGQSSGSASTDFYNYAYPEDPIVAGLIQHSGSVFATGVAVDSAHQNFTFVAQSLGCGNATTAEDEFRCMQTNVSADAIIDLYGQYNLNHSSYQLKWTTITDNVTKWDNYTARAYAGNYTKVTSIAGSNGNEDASLISFPGVDGPNITEVREKVRTGRTCPVTYLSNLRYDTGARTFRYWNNASFPNISPLWWEGAYHTSELGLLFGTYIEYGVGPATEFEHQVADTWQDFYLAFIKDPTGDGLIEMGWPTWAPDAAEAVMVFGQDGVASQLWNATWFETQCEGVAITTGTNIVM</sequence>
<dbReference type="InterPro" id="IPR029058">
    <property type="entry name" value="AB_hydrolase_fold"/>
</dbReference>
<feature type="domain" description="Carboxylesterase type B" evidence="4">
    <location>
        <begin position="91"/>
        <end position="279"/>
    </location>
</feature>
<dbReference type="InterPro" id="IPR019826">
    <property type="entry name" value="Carboxylesterase_B_AS"/>
</dbReference>
<keyword evidence="6" id="KW-1185">Reference proteome</keyword>
<dbReference type="Pfam" id="PF00135">
    <property type="entry name" value="COesterase"/>
    <property type="match status" value="2"/>
</dbReference>
<accession>A0ABR3WUM1</accession>
<keyword evidence="2 3" id="KW-0378">Hydrolase</keyword>
<evidence type="ECO:0000256" key="3">
    <source>
        <dbReference type="RuleBase" id="RU361235"/>
    </source>
</evidence>
<dbReference type="InterPro" id="IPR002018">
    <property type="entry name" value="CarbesteraseB"/>
</dbReference>
<dbReference type="PROSITE" id="PS00122">
    <property type="entry name" value="CARBOXYLESTERASE_B_1"/>
    <property type="match status" value="1"/>
</dbReference>
<dbReference type="SUPFAM" id="SSF53474">
    <property type="entry name" value="alpha/beta-Hydrolases"/>
    <property type="match status" value="1"/>
</dbReference>
<gene>
    <name evidence="5" type="ORF">Daus18300_006454</name>
</gene>
<dbReference type="Gene3D" id="3.40.50.1820">
    <property type="entry name" value="alpha/beta hydrolase"/>
    <property type="match status" value="3"/>
</dbReference>
<proteinExistence type="inferred from homology"/>
<dbReference type="PANTHER" id="PTHR43918">
    <property type="entry name" value="ACETYLCHOLINESTERASE"/>
    <property type="match status" value="1"/>
</dbReference>
<evidence type="ECO:0000256" key="2">
    <source>
        <dbReference type="ARBA" id="ARBA00022801"/>
    </source>
</evidence>
<comment type="similarity">
    <text evidence="1 3">Belongs to the type-B carboxylesterase/lipase family.</text>
</comment>
<feature type="chain" id="PRO_5044956129" description="Carboxylic ester hydrolase" evidence="3">
    <location>
        <begin position="23"/>
        <end position="436"/>
    </location>
</feature>
<dbReference type="EMBL" id="JAWRVE010000051">
    <property type="protein sequence ID" value="KAL1867335.1"/>
    <property type="molecule type" value="Genomic_DNA"/>
</dbReference>
<dbReference type="PANTHER" id="PTHR43918:SF4">
    <property type="entry name" value="CARBOXYLIC ESTER HYDROLASE"/>
    <property type="match status" value="1"/>
</dbReference>
<dbReference type="EC" id="3.1.1.-" evidence="3"/>